<feature type="transmembrane region" description="Helical" evidence="1">
    <location>
        <begin position="124"/>
        <end position="143"/>
    </location>
</feature>
<evidence type="ECO:0000313" key="3">
    <source>
        <dbReference type="EMBL" id="SCM71800.1"/>
    </source>
</evidence>
<sequence>MQSLNHEIFMALNADESSPVFLLATARLLAELPIALAVLMALCILVRRKSEKAVALRLVLTVTLAMAAAYVIRTLHYTPRPFVIDLGRTFIEHAPTASFPSFHGTFMFSLAAALLFCPKERISGTAILLLGLATAWARIYLGVHYPLDMLGALITAFAAAVAVHCCFRLRRQWA</sequence>
<dbReference type="Pfam" id="PF01569">
    <property type="entry name" value="PAP2"/>
    <property type="match status" value="1"/>
</dbReference>
<dbReference type="RefSeq" id="WP_179979918.1">
    <property type="nucleotide sequence ID" value="NZ_LT608333.1"/>
</dbReference>
<dbReference type="PANTHER" id="PTHR14969:SF13">
    <property type="entry name" value="AT30094P"/>
    <property type="match status" value="1"/>
</dbReference>
<keyword evidence="1" id="KW-0812">Transmembrane</keyword>
<proteinExistence type="predicted"/>
<accession>A0A212L2P2</accession>
<dbReference type="AlphaFoldDB" id="A0A212L2P2"/>
<keyword evidence="1" id="KW-0472">Membrane</keyword>
<feature type="transmembrane region" description="Helical" evidence="1">
    <location>
        <begin position="97"/>
        <end position="117"/>
    </location>
</feature>
<feature type="transmembrane region" description="Helical" evidence="1">
    <location>
        <begin position="149"/>
        <end position="169"/>
    </location>
</feature>
<organism evidence="3">
    <name type="scientific">uncultured Desulfovibrio sp</name>
    <dbReference type="NCBI Taxonomy" id="167968"/>
    <lineage>
        <taxon>Bacteria</taxon>
        <taxon>Pseudomonadati</taxon>
        <taxon>Thermodesulfobacteriota</taxon>
        <taxon>Desulfovibrionia</taxon>
        <taxon>Desulfovibrionales</taxon>
        <taxon>Desulfovibrionaceae</taxon>
        <taxon>Desulfovibrio</taxon>
        <taxon>environmental samples</taxon>
    </lineage>
</organism>
<dbReference type="SMART" id="SM00014">
    <property type="entry name" value="acidPPc"/>
    <property type="match status" value="1"/>
</dbReference>
<dbReference type="GO" id="GO:0050380">
    <property type="term" value="F:undecaprenyl-diphosphatase activity"/>
    <property type="evidence" value="ECO:0007669"/>
    <property type="project" value="InterPro"/>
</dbReference>
<reference evidence="3" key="1">
    <citation type="submission" date="2016-08" db="EMBL/GenBank/DDBJ databases">
        <authorList>
            <person name="Seilhamer J.J."/>
        </authorList>
    </citation>
    <scope>NUCLEOTIDE SEQUENCE</scope>
    <source>
        <strain evidence="3">86-1</strain>
    </source>
</reference>
<evidence type="ECO:0000256" key="1">
    <source>
        <dbReference type="SAM" id="Phobius"/>
    </source>
</evidence>
<dbReference type="GO" id="GO:0005886">
    <property type="term" value="C:plasma membrane"/>
    <property type="evidence" value="ECO:0007669"/>
    <property type="project" value="InterPro"/>
</dbReference>
<dbReference type="InterPro" id="IPR036938">
    <property type="entry name" value="PAP2/HPO_sf"/>
</dbReference>
<dbReference type="PANTHER" id="PTHR14969">
    <property type="entry name" value="SPHINGOSINE-1-PHOSPHATE PHOSPHOHYDROLASE"/>
    <property type="match status" value="1"/>
</dbReference>
<dbReference type="InterPro" id="IPR033879">
    <property type="entry name" value="UPP_Pase"/>
</dbReference>
<evidence type="ECO:0000259" key="2">
    <source>
        <dbReference type="SMART" id="SM00014"/>
    </source>
</evidence>
<feature type="domain" description="Phosphatidic acid phosphatase type 2/haloperoxidase" evidence="2">
    <location>
        <begin position="58"/>
        <end position="164"/>
    </location>
</feature>
<name>A0A212L2P2_9BACT</name>
<feature type="transmembrane region" description="Helical" evidence="1">
    <location>
        <begin position="58"/>
        <end position="77"/>
    </location>
</feature>
<dbReference type="CDD" id="cd03385">
    <property type="entry name" value="PAP2_BcrC_like"/>
    <property type="match status" value="1"/>
</dbReference>
<feature type="transmembrane region" description="Helical" evidence="1">
    <location>
        <begin position="20"/>
        <end position="46"/>
    </location>
</feature>
<dbReference type="Gene3D" id="1.20.144.10">
    <property type="entry name" value="Phosphatidic acid phosphatase type 2/haloperoxidase"/>
    <property type="match status" value="1"/>
</dbReference>
<gene>
    <name evidence="3" type="ORF">KL86DES1_20209</name>
</gene>
<dbReference type="InterPro" id="IPR000326">
    <property type="entry name" value="PAP2/HPO"/>
</dbReference>
<keyword evidence="1" id="KW-1133">Transmembrane helix</keyword>
<dbReference type="SUPFAM" id="SSF48317">
    <property type="entry name" value="Acid phosphatase/Vanadium-dependent haloperoxidase"/>
    <property type="match status" value="1"/>
</dbReference>
<protein>
    <submittedName>
        <fullName evidence="3">Phosphoesterase PA-phosphatase related</fullName>
    </submittedName>
</protein>
<dbReference type="EMBL" id="FMJC01000002">
    <property type="protein sequence ID" value="SCM71800.1"/>
    <property type="molecule type" value="Genomic_DNA"/>
</dbReference>